<evidence type="ECO:0000313" key="2">
    <source>
        <dbReference type="Proteomes" id="UP001597063"/>
    </source>
</evidence>
<dbReference type="Proteomes" id="UP001597063">
    <property type="component" value="Unassembled WGS sequence"/>
</dbReference>
<keyword evidence="2" id="KW-1185">Reference proteome</keyword>
<comment type="caution">
    <text evidence="1">The sequence shown here is derived from an EMBL/GenBank/DDBJ whole genome shotgun (WGS) entry which is preliminary data.</text>
</comment>
<reference evidence="2" key="1">
    <citation type="journal article" date="2019" name="Int. J. Syst. Evol. Microbiol.">
        <title>The Global Catalogue of Microorganisms (GCM) 10K type strain sequencing project: providing services to taxonomists for standard genome sequencing and annotation.</title>
        <authorList>
            <consortium name="The Broad Institute Genomics Platform"/>
            <consortium name="The Broad Institute Genome Sequencing Center for Infectious Disease"/>
            <person name="Wu L."/>
            <person name="Ma J."/>
        </authorList>
    </citation>
    <scope>NUCLEOTIDE SEQUENCE [LARGE SCALE GENOMIC DNA]</scope>
    <source>
        <strain evidence="2">JCM 9371</strain>
    </source>
</reference>
<protein>
    <submittedName>
        <fullName evidence="1">DUF6928 family protein</fullName>
    </submittedName>
</protein>
<gene>
    <name evidence="1" type="ORF">ACFQZM_43620</name>
</gene>
<sequence>MELPGYLVEASVGRRLVLHAMHSVVDWLAFAVWEDGRLVRSLSLSSDDGVMEDVGDPMPFEAAYWGGEYPVPHDPEWSDEPYPLPFHPLELGEVALGALLRASLS</sequence>
<dbReference type="Pfam" id="PF21997">
    <property type="entry name" value="DUF6928"/>
    <property type="match status" value="1"/>
</dbReference>
<dbReference type="RefSeq" id="WP_207399501.1">
    <property type="nucleotide sequence ID" value="NZ_CAACUY010000009.1"/>
</dbReference>
<evidence type="ECO:0000313" key="1">
    <source>
        <dbReference type="EMBL" id="MFD0691442.1"/>
    </source>
</evidence>
<organism evidence="1 2">
    <name type="scientific">Actinomadura fibrosa</name>
    <dbReference type="NCBI Taxonomy" id="111802"/>
    <lineage>
        <taxon>Bacteria</taxon>
        <taxon>Bacillati</taxon>
        <taxon>Actinomycetota</taxon>
        <taxon>Actinomycetes</taxon>
        <taxon>Streptosporangiales</taxon>
        <taxon>Thermomonosporaceae</taxon>
        <taxon>Actinomadura</taxon>
    </lineage>
</organism>
<proteinExistence type="predicted"/>
<dbReference type="EMBL" id="JBHTGP010000031">
    <property type="protein sequence ID" value="MFD0691442.1"/>
    <property type="molecule type" value="Genomic_DNA"/>
</dbReference>
<accession>A0ABW2XYP2</accession>
<name>A0ABW2XYP2_9ACTN</name>
<dbReference type="InterPro" id="IPR053847">
    <property type="entry name" value="DUF6928"/>
</dbReference>